<feature type="transmembrane region" description="Helical" evidence="1">
    <location>
        <begin position="169"/>
        <end position="186"/>
    </location>
</feature>
<accession>A0AAD7EC66</accession>
<protein>
    <submittedName>
        <fullName evidence="3">Uncharacterized protein</fullName>
    </submittedName>
</protein>
<feature type="chain" id="PRO_5042086120" evidence="2">
    <location>
        <begin position="23"/>
        <end position="187"/>
    </location>
</feature>
<proteinExistence type="predicted"/>
<dbReference type="EMBL" id="JARIHO010000075">
    <property type="protein sequence ID" value="KAJ7311563.1"/>
    <property type="molecule type" value="Genomic_DNA"/>
</dbReference>
<evidence type="ECO:0000256" key="2">
    <source>
        <dbReference type="SAM" id="SignalP"/>
    </source>
</evidence>
<sequence length="187" mass="19227">MIKSVHNIFATVLLLLALRVSAGPVTLYGLSGSSGPTSILAAESISISALGVGTDGWTTYVEEAVFTSEVMVAPSTTITLISTPTTATLTFEENASGYRESVPLTEVGATLYESCGFGGNGQGTCVLHQLIQSTQEAAFGTITGSVVPFYTLGSSTSAGRPTRICEGRTGSLVLTMALVIGALFYAV</sequence>
<evidence type="ECO:0000313" key="3">
    <source>
        <dbReference type="EMBL" id="KAJ7311563.1"/>
    </source>
</evidence>
<evidence type="ECO:0000313" key="4">
    <source>
        <dbReference type="Proteomes" id="UP001218218"/>
    </source>
</evidence>
<comment type="caution">
    <text evidence="3">The sequence shown here is derived from an EMBL/GenBank/DDBJ whole genome shotgun (WGS) entry which is preliminary data.</text>
</comment>
<name>A0AAD7EC66_9AGAR</name>
<keyword evidence="1" id="KW-0812">Transmembrane</keyword>
<organism evidence="3 4">
    <name type="scientific">Mycena albidolilacea</name>
    <dbReference type="NCBI Taxonomy" id="1033008"/>
    <lineage>
        <taxon>Eukaryota</taxon>
        <taxon>Fungi</taxon>
        <taxon>Dikarya</taxon>
        <taxon>Basidiomycota</taxon>
        <taxon>Agaricomycotina</taxon>
        <taxon>Agaricomycetes</taxon>
        <taxon>Agaricomycetidae</taxon>
        <taxon>Agaricales</taxon>
        <taxon>Marasmiineae</taxon>
        <taxon>Mycenaceae</taxon>
        <taxon>Mycena</taxon>
    </lineage>
</organism>
<feature type="signal peptide" evidence="2">
    <location>
        <begin position="1"/>
        <end position="22"/>
    </location>
</feature>
<keyword evidence="1" id="KW-1133">Transmembrane helix</keyword>
<evidence type="ECO:0000256" key="1">
    <source>
        <dbReference type="SAM" id="Phobius"/>
    </source>
</evidence>
<reference evidence="3" key="1">
    <citation type="submission" date="2023-03" db="EMBL/GenBank/DDBJ databases">
        <title>Massive genome expansion in bonnet fungi (Mycena s.s.) driven by repeated elements and novel gene families across ecological guilds.</title>
        <authorList>
            <consortium name="Lawrence Berkeley National Laboratory"/>
            <person name="Harder C.B."/>
            <person name="Miyauchi S."/>
            <person name="Viragh M."/>
            <person name="Kuo A."/>
            <person name="Thoen E."/>
            <person name="Andreopoulos B."/>
            <person name="Lu D."/>
            <person name="Skrede I."/>
            <person name="Drula E."/>
            <person name="Henrissat B."/>
            <person name="Morin E."/>
            <person name="Kohler A."/>
            <person name="Barry K."/>
            <person name="LaButti K."/>
            <person name="Morin E."/>
            <person name="Salamov A."/>
            <person name="Lipzen A."/>
            <person name="Mereny Z."/>
            <person name="Hegedus B."/>
            <person name="Baldrian P."/>
            <person name="Stursova M."/>
            <person name="Weitz H."/>
            <person name="Taylor A."/>
            <person name="Grigoriev I.V."/>
            <person name="Nagy L.G."/>
            <person name="Martin F."/>
            <person name="Kauserud H."/>
        </authorList>
    </citation>
    <scope>NUCLEOTIDE SEQUENCE</scope>
    <source>
        <strain evidence="3">CBHHK002</strain>
    </source>
</reference>
<keyword evidence="2" id="KW-0732">Signal</keyword>
<dbReference type="Proteomes" id="UP001218218">
    <property type="component" value="Unassembled WGS sequence"/>
</dbReference>
<gene>
    <name evidence="3" type="ORF">DFH08DRAFT_897985</name>
</gene>
<keyword evidence="4" id="KW-1185">Reference proteome</keyword>
<dbReference type="AlphaFoldDB" id="A0AAD7EC66"/>
<keyword evidence="1" id="KW-0472">Membrane</keyword>